<dbReference type="SUPFAM" id="SSF53448">
    <property type="entry name" value="Nucleotide-diphospho-sugar transferases"/>
    <property type="match status" value="1"/>
</dbReference>
<evidence type="ECO:0000313" key="2">
    <source>
        <dbReference type="Proteomes" id="UP000032352"/>
    </source>
</evidence>
<evidence type="ECO:0000313" key="1">
    <source>
        <dbReference type="EMBL" id="WDE08033.1"/>
    </source>
</evidence>
<protein>
    <recommendedName>
        <fullName evidence="3">Glycosyltransferase 2-like domain-containing protein</fullName>
    </recommendedName>
</protein>
<organism evidence="1 2">
    <name type="scientific">Thalassomonas viridans</name>
    <dbReference type="NCBI Taxonomy" id="137584"/>
    <lineage>
        <taxon>Bacteria</taxon>
        <taxon>Pseudomonadati</taxon>
        <taxon>Pseudomonadota</taxon>
        <taxon>Gammaproteobacteria</taxon>
        <taxon>Alteromonadales</taxon>
        <taxon>Colwelliaceae</taxon>
        <taxon>Thalassomonas</taxon>
    </lineage>
</organism>
<dbReference type="InterPro" id="IPR029044">
    <property type="entry name" value="Nucleotide-diphossugar_trans"/>
</dbReference>
<accession>A0AAE9ZA23</accession>
<dbReference type="EMBL" id="CP059733">
    <property type="protein sequence ID" value="WDE08033.1"/>
    <property type="molecule type" value="Genomic_DNA"/>
</dbReference>
<proteinExistence type="predicted"/>
<dbReference type="RefSeq" id="WP_044840149.1">
    <property type="nucleotide sequence ID" value="NZ_CP059733.1"/>
</dbReference>
<reference evidence="1 2" key="1">
    <citation type="journal article" date="2015" name="Genome Announc.">
        <title>Draft Genome Sequences of Marine Isolates of Thalassomonas viridans and Thalassomonas actiniarum.</title>
        <authorList>
            <person name="Olonade I."/>
            <person name="van Zyl L.J."/>
            <person name="Trindade M."/>
        </authorList>
    </citation>
    <scope>NUCLEOTIDE SEQUENCE [LARGE SCALE GENOMIC DNA]</scope>
    <source>
        <strain evidence="1 2">XOM25</strain>
    </source>
</reference>
<dbReference type="KEGG" id="tvd:SG34_014730"/>
<dbReference type="Gene3D" id="3.90.550.10">
    <property type="entry name" value="Spore Coat Polysaccharide Biosynthesis Protein SpsA, Chain A"/>
    <property type="match status" value="1"/>
</dbReference>
<keyword evidence="2" id="KW-1185">Reference proteome</keyword>
<sequence>MAGKSAVPFSAPSRGRSLVALTTCGRPGLVAKHLPGLQAKVKALASFELVLVIDGISLLPNRETLALAQRMGVNCIIADQPEGVGVAKNRVMSLLGDYDFYFFIEDDVEVLSSDLFTGHLSAYQETGIHHFSLHEPSRLLEECQPTFFLHSTKEGSGEKKMIRHARFGSAQVNFFSRQALARVGGWHRQFSRLRRGGHTEHSYRIFNAGLTPAPFNYIGHLDSSCRWHNPPSIVSCAGHPVAANRLFEIENTLISQQLGPQAWYAEYPGRLCLHGKGGQDAYCYL</sequence>
<gene>
    <name evidence="1" type="ORF">SG34_014730</name>
</gene>
<dbReference type="AlphaFoldDB" id="A0AAE9ZA23"/>
<name>A0AAE9ZA23_9GAMM</name>
<dbReference type="Proteomes" id="UP000032352">
    <property type="component" value="Chromosome"/>
</dbReference>
<evidence type="ECO:0008006" key="3">
    <source>
        <dbReference type="Google" id="ProtNLM"/>
    </source>
</evidence>
<reference evidence="1 2" key="2">
    <citation type="journal article" date="2022" name="Mar. Drugs">
        <title>Bioassay-Guided Fractionation Leads to the Detection of Cholic Acid Generated by the Rare Thalassomonas sp.</title>
        <authorList>
            <person name="Pheiffer F."/>
            <person name="Schneider Y.K."/>
            <person name="Hansen E.H."/>
            <person name="Andersen J.H."/>
            <person name="Isaksson J."/>
            <person name="Busche T."/>
            <person name="R C."/>
            <person name="Kalinowski J."/>
            <person name="Zyl L.V."/>
            <person name="Trindade M."/>
        </authorList>
    </citation>
    <scope>NUCLEOTIDE SEQUENCE [LARGE SCALE GENOMIC DNA]</scope>
    <source>
        <strain evidence="1 2">XOM25</strain>
    </source>
</reference>